<dbReference type="EMBL" id="MJBR01000001">
    <property type="protein sequence ID" value="OEY73960.1"/>
    <property type="molecule type" value="Genomic_DNA"/>
</dbReference>
<gene>
    <name evidence="2" type="ORF">APR40_00605</name>
    <name evidence="1" type="ORF">BHS39_00605</name>
</gene>
<sequence length="460" mass="54576">MKKLLNIYILNTPHDTWENYLIKNFKKKGIIKNAIVHKTAKESKKRFLNLGKEGLEGEYVAVPIKVYNRMYEHLPRFIDMYCRVTPYHSGTYSELNFHQYLDHFNLILNYYYKLFIENEIDLFIHNNSPHVGYDYIPNILAEELGIKTLYLEQTTFPNRFFYYWKFKDFGVFKTAENLFESDPIKIENKFEKDLPYMNKKLLRQGFKFSNIKNFSSLNKEFTTYVPGYQFVKELFKPEYRGQAYYRYKLKKKYEENQKKLSSSIDLGKPFVYFALHLQPEKTTSSWGDQYTDQALAIEHLSSVLPKDWKIYVKENPKQTYFMRNPEFYRRLERIPNLELVSPAYNTYDLIKKSKLCATITGTVGWEAITGGKPALVFGRPWYKTLPGVYDFSPDLDLESISSKKVDFEKLQSEFNSLASKLAPGVIYNENYPRYYKDYNVEENNVLVASTLETIIRTKFD</sequence>
<dbReference type="InterPro" id="IPR007833">
    <property type="entry name" value="Capsule_polysaccharide_synth"/>
</dbReference>
<evidence type="ECO:0000313" key="4">
    <source>
        <dbReference type="Proteomes" id="UP000232533"/>
    </source>
</evidence>
<accession>A0A2N0U576</accession>
<reference evidence="2 4" key="1">
    <citation type="submission" date="2015-10" db="EMBL/GenBank/DDBJ databases">
        <title>Draft genome sequence of Salegentibacter salinarum KCTC 12975.</title>
        <authorList>
            <person name="Lin W."/>
            <person name="Zheng Q."/>
        </authorList>
    </citation>
    <scope>NUCLEOTIDE SEQUENCE [LARGE SCALE GENOMIC DNA]</scope>
    <source>
        <strain evidence="2 4">KCTC 12974</strain>
    </source>
</reference>
<reference evidence="1 3" key="2">
    <citation type="submission" date="2016-09" db="EMBL/GenBank/DDBJ databases">
        <title>Genome Sequence of Salegentibacter salarius,Isolated from a Marine Solar Saltern of the Yellow Sea in South Korea.</title>
        <authorList>
            <person name="Zheng Q."/>
            <person name="Liu Y."/>
        </authorList>
    </citation>
    <scope>NUCLEOTIDE SEQUENCE [LARGE SCALE GENOMIC DNA]</scope>
    <source>
        <strain evidence="1 3">KCTC 12974</strain>
    </source>
</reference>
<keyword evidence="3" id="KW-1185">Reference proteome</keyword>
<dbReference type="Pfam" id="PF05159">
    <property type="entry name" value="Capsule_synth"/>
    <property type="match status" value="1"/>
</dbReference>
<evidence type="ECO:0000313" key="3">
    <source>
        <dbReference type="Proteomes" id="UP000176009"/>
    </source>
</evidence>
<proteinExistence type="predicted"/>
<organism evidence="2 4">
    <name type="scientific">Salegentibacter salarius</name>
    <dbReference type="NCBI Taxonomy" id="435906"/>
    <lineage>
        <taxon>Bacteria</taxon>
        <taxon>Pseudomonadati</taxon>
        <taxon>Bacteroidota</taxon>
        <taxon>Flavobacteriia</taxon>
        <taxon>Flavobacteriales</taxon>
        <taxon>Flavobacteriaceae</taxon>
        <taxon>Salegentibacter</taxon>
    </lineage>
</organism>
<dbReference type="Proteomes" id="UP000232533">
    <property type="component" value="Unassembled WGS sequence"/>
</dbReference>
<dbReference type="AlphaFoldDB" id="A0A2N0U576"/>
<dbReference type="GO" id="GO:0000271">
    <property type="term" value="P:polysaccharide biosynthetic process"/>
    <property type="evidence" value="ECO:0007669"/>
    <property type="project" value="InterPro"/>
</dbReference>
<protein>
    <recommendedName>
        <fullName evidence="5">Capsule biosynthesis protein</fullName>
    </recommendedName>
</protein>
<dbReference type="RefSeq" id="WP_070052522.1">
    <property type="nucleotide sequence ID" value="NZ_FVZF01000001.1"/>
</dbReference>
<evidence type="ECO:0008006" key="5">
    <source>
        <dbReference type="Google" id="ProtNLM"/>
    </source>
</evidence>
<dbReference type="GO" id="GO:0015774">
    <property type="term" value="P:polysaccharide transport"/>
    <property type="evidence" value="ECO:0007669"/>
    <property type="project" value="InterPro"/>
</dbReference>
<evidence type="ECO:0000313" key="1">
    <source>
        <dbReference type="EMBL" id="OEY73960.1"/>
    </source>
</evidence>
<dbReference type="OrthoDB" id="1432009at2"/>
<name>A0A2N0U576_9FLAO</name>
<dbReference type="Proteomes" id="UP000176009">
    <property type="component" value="Unassembled WGS sequence"/>
</dbReference>
<comment type="caution">
    <text evidence="2">The sequence shown here is derived from an EMBL/GenBank/DDBJ whole genome shotgun (WGS) entry which is preliminary data.</text>
</comment>
<evidence type="ECO:0000313" key="2">
    <source>
        <dbReference type="EMBL" id="PKD22160.1"/>
    </source>
</evidence>
<dbReference type="EMBL" id="LKTR01000001">
    <property type="protein sequence ID" value="PKD22160.1"/>
    <property type="molecule type" value="Genomic_DNA"/>
</dbReference>